<proteinExistence type="predicted"/>
<sequence length="237" mass="26373">MIKKSVTELQFVNSRSPLPTVEVDSQSMEDAGFSITRTVLEVLSRLAAEDASLRATLYLFGTVSVSFREPCWSEFLLVAGPEKVLSAVGASFERLPGVRSRFSDYVQSSQAARTFHVEDGRVWEKEDGSTWYSHSQQEAAVSEIVADEEEVEQEDFEEEEDWDAEDPEEQGADAVVVSSKKAARYRAARSDAKVSSIRLRIEEVFGLPAGSVALCGPDGRPLRGNAFIKTLRKRWED</sequence>
<dbReference type="RefSeq" id="WP_224793775.1">
    <property type="nucleotide sequence ID" value="NZ_OZ024668.1"/>
</dbReference>
<feature type="region of interest" description="Disordered" evidence="1">
    <location>
        <begin position="147"/>
        <end position="173"/>
    </location>
</feature>
<protein>
    <submittedName>
        <fullName evidence="3">Uncharacterized protein</fullName>
    </submittedName>
</protein>
<dbReference type="EMBL" id="CABVHG010000014">
    <property type="protein sequence ID" value="VVM89252.1"/>
    <property type="molecule type" value="Genomic_DNA"/>
</dbReference>
<gene>
    <name evidence="2" type="ORF">PS652_01453</name>
    <name evidence="3" type="ORF">PS652_02696</name>
</gene>
<dbReference type="Proteomes" id="UP000326595">
    <property type="component" value="Chromosome"/>
</dbReference>
<reference evidence="3" key="1">
    <citation type="submission" date="2019-09" db="EMBL/GenBank/DDBJ databases">
        <authorList>
            <person name="Chandra G."/>
            <person name="Truman W A."/>
        </authorList>
    </citation>
    <scope>NUCLEOTIDE SEQUENCE [LARGE SCALE GENOMIC DNA]</scope>
    <source>
        <strain evidence="3">PS652</strain>
    </source>
</reference>
<reference evidence="2 4" key="2">
    <citation type="submission" date="2024-03" db="EMBL/GenBank/DDBJ databases">
        <authorList>
            <person name="Alaster D. Moffat"/>
            <person name="Govind Chandra"/>
            <person name="Andrew W. Truman"/>
        </authorList>
    </citation>
    <scope>NUCLEOTIDE SEQUENCE [LARGE SCALE GENOMIC DNA]</scope>
    <source>
        <strain evidence="2">PS652</strain>
    </source>
</reference>
<organism evidence="3">
    <name type="scientific">Pseudomonas fluorescens</name>
    <dbReference type="NCBI Taxonomy" id="294"/>
    <lineage>
        <taxon>Bacteria</taxon>
        <taxon>Pseudomonadati</taxon>
        <taxon>Pseudomonadota</taxon>
        <taxon>Gammaproteobacteria</taxon>
        <taxon>Pseudomonadales</taxon>
        <taxon>Pseudomonadaceae</taxon>
        <taxon>Pseudomonas</taxon>
    </lineage>
</organism>
<name>A0A5E6T9S1_PSEFL</name>
<evidence type="ECO:0000313" key="4">
    <source>
        <dbReference type="Proteomes" id="UP000326595"/>
    </source>
</evidence>
<evidence type="ECO:0000313" key="3">
    <source>
        <dbReference type="EMBL" id="VVM89252.1"/>
    </source>
</evidence>
<feature type="compositionally biased region" description="Acidic residues" evidence="1">
    <location>
        <begin position="147"/>
        <end position="171"/>
    </location>
</feature>
<evidence type="ECO:0000256" key="1">
    <source>
        <dbReference type="SAM" id="MobiDB-lite"/>
    </source>
</evidence>
<evidence type="ECO:0000313" key="2">
    <source>
        <dbReference type="EMBL" id="CAK9888624.1"/>
    </source>
</evidence>
<dbReference type="AlphaFoldDB" id="A0A5E6T9S1"/>
<dbReference type="EMBL" id="OZ024668">
    <property type="protein sequence ID" value="CAK9888624.1"/>
    <property type="molecule type" value="Genomic_DNA"/>
</dbReference>
<accession>A0A5E6T9S1</accession>